<dbReference type="GO" id="GO:0005886">
    <property type="term" value="C:plasma membrane"/>
    <property type="evidence" value="ECO:0007669"/>
    <property type="project" value="TreeGrafter"/>
</dbReference>
<evidence type="ECO:0000256" key="4">
    <source>
        <dbReference type="ARBA" id="ARBA00022989"/>
    </source>
</evidence>
<dbReference type="EnsemblMetazoa" id="XM_019917594.1">
    <property type="protein sequence ID" value="XP_019773153.1"/>
    <property type="gene ID" value="LOC109546592"/>
</dbReference>
<dbReference type="InterPro" id="IPR008952">
    <property type="entry name" value="Tetraspanin_EC2_sf"/>
</dbReference>
<keyword evidence="3 6" id="KW-0812">Transmembrane</keyword>
<evidence type="ECO:0000313" key="7">
    <source>
        <dbReference type="EnsemblMetazoa" id="XP_019773153.1"/>
    </source>
</evidence>
<protein>
    <recommendedName>
        <fullName evidence="6">Tetraspanin</fullName>
    </recommendedName>
</protein>
<dbReference type="InterPro" id="IPR000301">
    <property type="entry name" value="Tetraspanin_animals"/>
</dbReference>
<dbReference type="PRINTS" id="PR00259">
    <property type="entry name" value="TMFOUR"/>
</dbReference>
<dbReference type="PANTHER" id="PTHR19282">
    <property type="entry name" value="TETRASPANIN"/>
    <property type="match status" value="1"/>
</dbReference>
<evidence type="ECO:0000256" key="3">
    <source>
        <dbReference type="ARBA" id="ARBA00022692"/>
    </source>
</evidence>
<dbReference type="SUPFAM" id="SSF48652">
    <property type="entry name" value="Tetraspanin"/>
    <property type="match status" value="1"/>
</dbReference>
<evidence type="ECO:0000256" key="5">
    <source>
        <dbReference type="ARBA" id="ARBA00023136"/>
    </source>
</evidence>
<dbReference type="Gene3D" id="1.10.1450.10">
    <property type="entry name" value="Tetraspanin"/>
    <property type="match status" value="1"/>
</dbReference>
<evidence type="ECO:0000256" key="2">
    <source>
        <dbReference type="ARBA" id="ARBA00006840"/>
    </source>
</evidence>
<feature type="transmembrane region" description="Helical" evidence="6">
    <location>
        <begin position="57"/>
        <end position="82"/>
    </location>
</feature>
<keyword evidence="8" id="KW-1185">Reference proteome</keyword>
<comment type="subcellular location">
    <subcellularLocation>
        <location evidence="1 6">Membrane</location>
        <topology evidence="1 6">Multi-pass membrane protein</topology>
    </subcellularLocation>
</comment>
<accession>A0AAR5QIV2</accession>
<dbReference type="Proteomes" id="UP000019118">
    <property type="component" value="Unassembled WGS sequence"/>
</dbReference>
<evidence type="ECO:0000256" key="1">
    <source>
        <dbReference type="ARBA" id="ARBA00004141"/>
    </source>
</evidence>
<dbReference type="PANTHER" id="PTHR19282:SF456">
    <property type="entry name" value="CD63 MOLECULE"/>
    <property type="match status" value="1"/>
</dbReference>
<feature type="transmembrane region" description="Helical" evidence="6">
    <location>
        <begin position="222"/>
        <end position="242"/>
    </location>
</feature>
<dbReference type="InterPro" id="IPR018499">
    <property type="entry name" value="Tetraspanin/Peripherin"/>
</dbReference>
<dbReference type="Pfam" id="PF00335">
    <property type="entry name" value="Tetraspanin"/>
    <property type="match status" value="1"/>
</dbReference>
<dbReference type="KEGG" id="dpa:109546592"/>
<keyword evidence="4 6" id="KW-1133">Transmembrane helix</keyword>
<reference evidence="7" key="2">
    <citation type="submission" date="2024-08" db="UniProtKB">
        <authorList>
            <consortium name="EnsemblMetazoa"/>
        </authorList>
    </citation>
    <scope>IDENTIFICATION</scope>
</reference>
<organism evidence="7 8">
    <name type="scientific">Dendroctonus ponderosae</name>
    <name type="common">Mountain pine beetle</name>
    <dbReference type="NCBI Taxonomy" id="77166"/>
    <lineage>
        <taxon>Eukaryota</taxon>
        <taxon>Metazoa</taxon>
        <taxon>Ecdysozoa</taxon>
        <taxon>Arthropoda</taxon>
        <taxon>Hexapoda</taxon>
        <taxon>Insecta</taxon>
        <taxon>Pterygota</taxon>
        <taxon>Neoptera</taxon>
        <taxon>Endopterygota</taxon>
        <taxon>Coleoptera</taxon>
        <taxon>Polyphaga</taxon>
        <taxon>Cucujiformia</taxon>
        <taxon>Curculionidae</taxon>
        <taxon>Scolytinae</taxon>
        <taxon>Dendroctonus</taxon>
    </lineage>
</organism>
<sequence length="252" mass="27935">MNPKMVDFQSIMRNYSRFLLIIFNFFFVLTGVIVISVGISTKAYFNEFDDLLNDKYFYISDVFIVVGVIIFFISFFGCCGAAKENACLTTTFSTLLIVIFILEALVGIGAVVLRHKTENILEQALKKSMTEYGQNTTKEITATWDAIQQQLKCCGVDSSGDWKNVSIPNRIVDSNLPLSCCNIAPGTVNPFTCNANSTDVHANGCLQVFGDYIRDNTSSIEIAALTLAVIQLLGIILSCYLAKQIRSDYETV</sequence>
<comment type="similarity">
    <text evidence="2 6">Belongs to the tetraspanin (TM4SF) family.</text>
</comment>
<feature type="transmembrane region" description="Helical" evidence="6">
    <location>
        <begin position="94"/>
        <end position="113"/>
    </location>
</feature>
<feature type="transmembrane region" description="Helical" evidence="6">
    <location>
        <begin position="21"/>
        <end position="45"/>
    </location>
</feature>
<dbReference type="AlphaFoldDB" id="A0AAR5QIV2"/>
<evidence type="ECO:0000313" key="8">
    <source>
        <dbReference type="Proteomes" id="UP000019118"/>
    </source>
</evidence>
<keyword evidence="5 6" id="KW-0472">Membrane</keyword>
<dbReference type="PIRSF" id="PIRSF002419">
    <property type="entry name" value="Tetraspanin"/>
    <property type="match status" value="1"/>
</dbReference>
<proteinExistence type="inferred from homology"/>
<evidence type="ECO:0000256" key="6">
    <source>
        <dbReference type="RuleBase" id="RU361218"/>
    </source>
</evidence>
<name>A0AAR5QIV2_DENPD</name>
<gene>
    <name evidence="7" type="primary">109546592</name>
</gene>
<reference evidence="8" key="1">
    <citation type="journal article" date="2013" name="Genome Biol.">
        <title>Draft genome of the mountain pine beetle, Dendroctonus ponderosae Hopkins, a major forest pest.</title>
        <authorList>
            <person name="Keeling C.I."/>
            <person name="Yuen M.M."/>
            <person name="Liao N.Y."/>
            <person name="Docking T.R."/>
            <person name="Chan S.K."/>
            <person name="Taylor G.A."/>
            <person name="Palmquist D.L."/>
            <person name="Jackman S.D."/>
            <person name="Nguyen A."/>
            <person name="Li M."/>
            <person name="Henderson H."/>
            <person name="Janes J.K."/>
            <person name="Zhao Y."/>
            <person name="Pandoh P."/>
            <person name="Moore R."/>
            <person name="Sperling F.A."/>
            <person name="Huber D.P."/>
            <person name="Birol I."/>
            <person name="Jones S.J."/>
            <person name="Bohlmann J."/>
        </authorList>
    </citation>
    <scope>NUCLEOTIDE SEQUENCE</scope>
</reference>